<evidence type="ECO:0000313" key="4">
    <source>
        <dbReference type="Proteomes" id="UP000240538"/>
    </source>
</evidence>
<dbReference type="Gene3D" id="1.20.5.960">
    <property type="entry name" value="Bacteriophage t4 gene product 9 (gp9)"/>
    <property type="match status" value="1"/>
</dbReference>
<protein>
    <submittedName>
        <fullName evidence="3">Baseplate wedge subunit and tail pin</fullName>
    </submittedName>
</protein>
<feature type="domain" description="Baseplate structural protein Gp10 C-terminal" evidence="2">
    <location>
        <begin position="425"/>
        <end position="577"/>
    </location>
</feature>
<dbReference type="InterPro" id="IPR036240">
    <property type="entry name" value="Gp9-like_sf"/>
</dbReference>
<name>A0A2I6PFG7_9CAUD</name>
<keyword evidence="4" id="KW-1185">Reference proteome</keyword>
<dbReference type="EMBL" id="MG696114">
    <property type="protein sequence ID" value="AUM58476.1"/>
    <property type="molecule type" value="Genomic_DNA"/>
</dbReference>
<evidence type="ECO:0000259" key="1">
    <source>
        <dbReference type="Pfam" id="PF07880"/>
    </source>
</evidence>
<dbReference type="GO" id="GO:0019076">
    <property type="term" value="P:viral release from host cell"/>
    <property type="evidence" value="ECO:0007669"/>
    <property type="project" value="InterPro"/>
</dbReference>
<proteinExistence type="predicted"/>
<reference evidence="3 4" key="1">
    <citation type="submission" date="2017-12" db="EMBL/GenBank/DDBJ databases">
        <title>Complete genome sequence and characterization of bacteriophage phiP4-3 infecting Proteus pennea.</title>
        <authorList>
            <person name="He Y."/>
            <person name="Yang H."/>
        </authorList>
    </citation>
    <scope>NUCLEOTIDE SEQUENCE [LARGE SCALE GENOMIC DNA]</scope>
</reference>
<evidence type="ECO:0000259" key="2">
    <source>
        <dbReference type="Pfam" id="PF21939"/>
    </source>
</evidence>
<organism evidence="3 4">
    <name type="scientific">Proteus phage phiP4-3</name>
    <dbReference type="NCBI Taxonomy" id="2065203"/>
    <lineage>
        <taxon>Viruses</taxon>
        <taxon>Duplodnaviria</taxon>
        <taxon>Heunggongvirae</taxon>
        <taxon>Uroviricota</taxon>
        <taxon>Caudoviricetes</taxon>
        <taxon>Pantevenvirales</taxon>
        <taxon>Straboviridae</taxon>
        <taxon>Bragavirus</taxon>
        <taxon>Bragavirus p43</taxon>
    </lineage>
</organism>
<dbReference type="Pfam" id="PF21939">
    <property type="entry name" value="Gp10_C"/>
    <property type="match status" value="1"/>
</dbReference>
<evidence type="ECO:0000313" key="3">
    <source>
        <dbReference type="EMBL" id="AUM58476.1"/>
    </source>
</evidence>
<feature type="domain" description="Baseplate structural protein Gp9/Gp10 N-terminal" evidence="1">
    <location>
        <begin position="3"/>
        <end position="144"/>
    </location>
</feature>
<dbReference type="Proteomes" id="UP000240538">
    <property type="component" value="Segment"/>
</dbReference>
<dbReference type="Pfam" id="PF07880">
    <property type="entry name" value="T4_gp9_10_N"/>
    <property type="match status" value="1"/>
</dbReference>
<dbReference type="InterPro" id="IPR008987">
    <property type="entry name" value="Baseplate_struct_prot_Gp9/10_N"/>
</dbReference>
<dbReference type="SUPFAM" id="SSF50017">
    <property type="entry name" value="gp9"/>
    <property type="match status" value="1"/>
</dbReference>
<sequence length="578" mass="64245">MIQVINIGNTVDDGTGDYLRKGGQKTNANFKEIYHELGDDKILHSAGAWKTFTAKSGALTPSFGQSLALNTLEGPINITLPKGTASDYNKVIRIRDVWNSWEKSPVNVIASKGDTIKGSSGSKKFDKNLMDLELVYCAPGRWEYVENKRVDRLTNPNMSTVIKRSIIAKQGQKDFLDIFNGNLYNTRNFDVYRRGNILYYGDNSFDKVNADYGSPDGASNIKALDGKNVRLKDACEAGDVITFISFLDGIDSWKSSYNRKIVALVDKALSSEKTIPGRLISVDFTKWPLEISMNDFGFFDGESANPYALEVLVNGVQYTQLNDANTATMTGDYEFKMVNGKIESIVFHTRLAHNDTIVLRWFNNDIGTTLPIEEITAITDQMYVASETVRVSNRIAYTDTDNPSQKTKISIDDDGDYKVNNVSKMFDLFYPIGTIYENAHNAANPATYMGIGTWVRYAEGMTTVGWNSDSNDKNFHYNNSDLNAQGIPSKTAGGKVGKAFIALEKANLPGTETNEEVLIKDKNGTIIIGGCQFDPDDEGPGYDKYREDKATIGVKSDYGREFSLIQPSITTYKWIRVA</sequence>
<gene>
    <name evidence="3" type="ORF">phiP43_118</name>
</gene>
<accession>A0A2I6PFG7</accession>
<dbReference type="InterPro" id="IPR053827">
    <property type="entry name" value="Gp10_C"/>
</dbReference>